<dbReference type="Pfam" id="PF03754">
    <property type="entry name" value="At2g31720-like"/>
    <property type="match status" value="1"/>
</dbReference>
<feature type="compositionally biased region" description="Basic residues" evidence="6">
    <location>
        <begin position="129"/>
        <end position="139"/>
    </location>
</feature>
<feature type="signal peptide" evidence="7">
    <location>
        <begin position="1"/>
        <end position="20"/>
    </location>
</feature>
<dbReference type="EMBL" id="OU503044">
    <property type="protein sequence ID" value="CAI9768233.1"/>
    <property type="molecule type" value="Genomic_DNA"/>
</dbReference>
<dbReference type="InterPro" id="IPR005508">
    <property type="entry name" value="At2g31720-like"/>
</dbReference>
<dbReference type="PANTHER" id="PTHR31541">
    <property type="entry name" value="B3 DOMAIN PLANT PROTEIN-RELATED"/>
    <property type="match status" value="1"/>
</dbReference>
<keyword evidence="5" id="KW-0539">Nucleus</keyword>
<organism evidence="8 9">
    <name type="scientific">Fraxinus pennsylvanica</name>
    <dbReference type="NCBI Taxonomy" id="56036"/>
    <lineage>
        <taxon>Eukaryota</taxon>
        <taxon>Viridiplantae</taxon>
        <taxon>Streptophyta</taxon>
        <taxon>Embryophyta</taxon>
        <taxon>Tracheophyta</taxon>
        <taxon>Spermatophyta</taxon>
        <taxon>Magnoliopsida</taxon>
        <taxon>eudicotyledons</taxon>
        <taxon>Gunneridae</taxon>
        <taxon>Pentapetalae</taxon>
        <taxon>asterids</taxon>
        <taxon>lamiids</taxon>
        <taxon>Lamiales</taxon>
        <taxon>Oleaceae</taxon>
        <taxon>Oleeae</taxon>
        <taxon>Fraxinus</taxon>
    </lineage>
</organism>
<keyword evidence="9" id="KW-1185">Reference proteome</keyword>
<dbReference type="PANTHER" id="PTHR31541:SF25">
    <property type="entry name" value="GAMMA-GLIADIN B"/>
    <property type="match status" value="1"/>
</dbReference>
<proteinExistence type="predicted"/>
<evidence type="ECO:0000313" key="8">
    <source>
        <dbReference type="EMBL" id="CAI9768233.1"/>
    </source>
</evidence>
<evidence type="ECO:0000256" key="2">
    <source>
        <dbReference type="ARBA" id="ARBA00023015"/>
    </source>
</evidence>
<dbReference type="Gene3D" id="2.40.330.10">
    <property type="entry name" value="DNA-binding pseudobarrel domain"/>
    <property type="match status" value="1"/>
</dbReference>
<dbReference type="GO" id="GO:0003677">
    <property type="term" value="F:DNA binding"/>
    <property type="evidence" value="ECO:0007669"/>
    <property type="project" value="UniProtKB-KW"/>
</dbReference>
<protein>
    <recommendedName>
        <fullName evidence="10">TF-B3 domain-containing protein</fullName>
    </recommendedName>
</protein>
<evidence type="ECO:0000256" key="1">
    <source>
        <dbReference type="ARBA" id="ARBA00004123"/>
    </source>
</evidence>
<evidence type="ECO:0000313" key="9">
    <source>
        <dbReference type="Proteomes" id="UP000834106"/>
    </source>
</evidence>
<comment type="subcellular location">
    <subcellularLocation>
        <location evidence="1">Nucleus</location>
    </subcellularLocation>
</comment>
<gene>
    <name evidence="8" type="ORF">FPE_LOCUS15663</name>
</gene>
<dbReference type="SUPFAM" id="SSF101936">
    <property type="entry name" value="DNA-binding pseudobarrel domain"/>
    <property type="match status" value="1"/>
</dbReference>
<keyword evidence="3" id="KW-0238">DNA-binding</keyword>
<evidence type="ECO:0000256" key="4">
    <source>
        <dbReference type="ARBA" id="ARBA00023163"/>
    </source>
</evidence>
<feature type="region of interest" description="Disordered" evidence="6">
    <location>
        <begin position="122"/>
        <end position="163"/>
    </location>
</feature>
<dbReference type="AlphaFoldDB" id="A0AAD1ZED6"/>
<accession>A0AAD1ZED6</accession>
<reference evidence="8" key="1">
    <citation type="submission" date="2023-05" db="EMBL/GenBank/DDBJ databases">
        <authorList>
            <person name="Huff M."/>
        </authorList>
    </citation>
    <scope>NUCLEOTIDE SEQUENCE</scope>
</reference>
<evidence type="ECO:0000256" key="3">
    <source>
        <dbReference type="ARBA" id="ARBA00023125"/>
    </source>
</evidence>
<name>A0AAD1ZED6_9LAMI</name>
<dbReference type="InterPro" id="IPR015300">
    <property type="entry name" value="DNA-bd_pseudobarrel_sf"/>
</dbReference>
<dbReference type="Proteomes" id="UP000834106">
    <property type="component" value="Chromosome 9"/>
</dbReference>
<keyword evidence="7" id="KW-0732">Signal</keyword>
<evidence type="ECO:0000256" key="5">
    <source>
        <dbReference type="ARBA" id="ARBA00023242"/>
    </source>
</evidence>
<feature type="chain" id="PRO_5042144752" description="TF-B3 domain-containing protein" evidence="7">
    <location>
        <begin position="21"/>
        <end position="309"/>
    </location>
</feature>
<sequence length="309" mass="35234">MSKFLSKILLPILMREAGMCDVDEESMMILNPNMIIGKLQIHNIENNCGPVEDVEEEEEEYGCGETEQDDDDAAAACKKLKENPVKKIIENKYKAALEVTLREKSPKKPVVEDPLENDSLITSSEFSERKRKKETKRNGRSGEGYSSRNFKKRRINPTEEPAPPLPIQFKNAILALAQGRTVSEVKLVIQKQLFASDMAKDQNRFTIPANQIREEFLSNEEKINLSKYVSKGRKMAMTVKIIEPLLGEGTVELRRWDLKKYSGRSSLSYVLNKTWGEILENNKLEIGNVMQLWAARVDEELLFVLVKLA</sequence>
<keyword evidence="4" id="KW-0804">Transcription</keyword>
<dbReference type="GO" id="GO:0005634">
    <property type="term" value="C:nucleus"/>
    <property type="evidence" value="ECO:0007669"/>
    <property type="project" value="UniProtKB-SubCell"/>
</dbReference>
<evidence type="ECO:0000256" key="7">
    <source>
        <dbReference type="SAM" id="SignalP"/>
    </source>
</evidence>
<evidence type="ECO:0008006" key="10">
    <source>
        <dbReference type="Google" id="ProtNLM"/>
    </source>
</evidence>
<keyword evidence="2" id="KW-0805">Transcription regulation</keyword>
<evidence type="ECO:0000256" key="6">
    <source>
        <dbReference type="SAM" id="MobiDB-lite"/>
    </source>
</evidence>